<evidence type="ECO:0000256" key="3">
    <source>
        <dbReference type="ARBA" id="ARBA00022679"/>
    </source>
</evidence>
<evidence type="ECO:0000256" key="1">
    <source>
        <dbReference type="ARBA" id="ARBA00001946"/>
    </source>
</evidence>
<evidence type="ECO:0000313" key="11">
    <source>
        <dbReference type="EMBL" id="RLT72992.1"/>
    </source>
</evidence>
<sequence length="102" mass="11936">MSKRWNNSLINKLRGFFFLQSIEKAWVFGSYSRGEETKDSDIDILVRFDSHARITLFKYEGMVEALSQLSHRKVDLVEEGQLKDFAVSSVDRDKILVYEREA</sequence>
<dbReference type="InterPro" id="IPR002934">
    <property type="entry name" value="Polymerase_NTP_transf_dom"/>
</dbReference>
<dbReference type="CDD" id="cd05403">
    <property type="entry name" value="NT_KNTase_like"/>
    <property type="match status" value="1"/>
</dbReference>
<comment type="similarity">
    <text evidence="9">Belongs to the MntA antitoxin family.</text>
</comment>
<dbReference type="GO" id="GO:0005524">
    <property type="term" value="F:ATP binding"/>
    <property type="evidence" value="ECO:0007669"/>
    <property type="project" value="UniProtKB-KW"/>
</dbReference>
<dbReference type="AlphaFoldDB" id="A0A3L7ZQ06"/>
<keyword evidence="2" id="KW-1277">Toxin-antitoxin system</keyword>
<protein>
    <submittedName>
        <fullName evidence="11">Nucleotidyltransferase</fullName>
    </submittedName>
</protein>
<dbReference type="GO" id="GO:0016779">
    <property type="term" value="F:nucleotidyltransferase activity"/>
    <property type="evidence" value="ECO:0007669"/>
    <property type="project" value="UniProtKB-KW"/>
</dbReference>
<dbReference type="PANTHER" id="PTHR33571">
    <property type="entry name" value="SSL8005 PROTEIN"/>
    <property type="match status" value="1"/>
</dbReference>
<keyword evidence="8" id="KW-0460">Magnesium</keyword>
<dbReference type="RefSeq" id="WP_121736571.1">
    <property type="nucleotide sequence ID" value="NZ_QXXG01000015.1"/>
</dbReference>
<reference evidence="11 12" key="1">
    <citation type="submission" date="2018-09" db="EMBL/GenBank/DDBJ databases">
        <title>Murine metabolic-syndrome-specific gut microbial biobank.</title>
        <authorList>
            <person name="Liu C."/>
        </authorList>
    </citation>
    <scope>NUCLEOTIDE SEQUENCE [LARGE SCALE GENOMIC DNA]</scope>
    <source>
        <strain evidence="11 12">8-P5</strain>
    </source>
</reference>
<keyword evidence="3 11" id="KW-0808">Transferase</keyword>
<evidence type="ECO:0000256" key="9">
    <source>
        <dbReference type="ARBA" id="ARBA00038276"/>
    </source>
</evidence>
<dbReference type="InterPro" id="IPR043519">
    <property type="entry name" value="NT_sf"/>
</dbReference>
<keyword evidence="6" id="KW-0547">Nucleotide-binding</keyword>
<proteinExistence type="inferred from homology"/>
<comment type="cofactor">
    <cofactor evidence="1">
        <name>Mg(2+)</name>
        <dbReference type="ChEBI" id="CHEBI:18420"/>
    </cofactor>
</comment>
<gene>
    <name evidence="11" type="ORF">D7V78_13070</name>
</gene>
<evidence type="ECO:0000256" key="5">
    <source>
        <dbReference type="ARBA" id="ARBA00022723"/>
    </source>
</evidence>
<keyword evidence="5" id="KW-0479">Metal-binding</keyword>
<evidence type="ECO:0000256" key="2">
    <source>
        <dbReference type="ARBA" id="ARBA00022649"/>
    </source>
</evidence>
<organism evidence="11 12">
    <name type="scientific">Parabacteroides distasonis</name>
    <dbReference type="NCBI Taxonomy" id="823"/>
    <lineage>
        <taxon>Bacteria</taxon>
        <taxon>Pseudomonadati</taxon>
        <taxon>Bacteroidota</taxon>
        <taxon>Bacteroidia</taxon>
        <taxon>Bacteroidales</taxon>
        <taxon>Tannerellaceae</taxon>
        <taxon>Parabacteroides</taxon>
    </lineage>
</organism>
<dbReference type="Pfam" id="PF01909">
    <property type="entry name" value="NTP_transf_2"/>
    <property type="match status" value="1"/>
</dbReference>
<evidence type="ECO:0000256" key="4">
    <source>
        <dbReference type="ARBA" id="ARBA00022695"/>
    </source>
</evidence>
<evidence type="ECO:0000256" key="6">
    <source>
        <dbReference type="ARBA" id="ARBA00022741"/>
    </source>
</evidence>
<dbReference type="Proteomes" id="UP000278164">
    <property type="component" value="Unassembled WGS sequence"/>
</dbReference>
<dbReference type="PANTHER" id="PTHR33571:SF14">
    <property type="entry name" value="PROTEIN ADENYLYLTRANSFERASE MJ0435-RELATED"/>
    <property type="match status" value="1"/>
</dbReference>
<evidence type="ECO:0000256" key="8">
    <source>
        <dbReference type="ARBA" id="ARBA00022842"/>
    </source>
</evidence>
<dbReference type="SUPFAM" id="SSF81301">
    <property type="entry name" value="Nucleotidyltransferase"/>
    <property type="match status" value="1"/>
</dbReference>
<evidence type="ECO:0000256" key="7">
    <source>
        <dbReference type="ARBA" id="ARBA00022840"/>
    </source>
</evidence>
<name>A0A3L7ZQ06_PARDI</name>
<dbReference type="EMBL" id="RAYI01000024">
    <property type="protein sequence ID" value="RLT72992.1"/>
    <property type="molecule type" value="Genomic_DNA"/>
</dbReference>
<keyword evidence="7" id="KW-0067">ATP-binding</keyword>
<dbReference type="GO" id="GO:0046872">
    <property type="term" value="F:metal ion binding"/>
    <property type="evidence" value="ECO:0007669"/>
    <property type="project" value="UniProtKB-KW"/>
</dbReference>
<evidence type="ECO:0000259" key="10">
    <source>
        <dbReference type="Pfam" id="PF01909"/>
    </source>
</evidence>
<comment type="caution">
    <text evidence="11">The sequence shown here is derived from an EMBL/GenBank/DDBJ whole genome shotgun (WGS) entry which is preliminary data.</text>
</comment>
<accession>A0A3L7ZQ06</accession>
<dbReference type="Gene3D" id="3.30.460.10">
    <property type="entry name" value="Beta Polymerase, domain 2"/>
    <property type="match status" value="1"/>
</dbReference>
<dbReference type="InterPro" id="IPR052038">
    <property type="entry name" value="Type-VII_TA_antitoxin"/>
</dbReference>
<keyword evidence="4" id="KW-0548">Nucleotidyltransferase</keyword>
<dbReference type="OrthoDB" id="798692at2"/>
<feature type="domain" description="Polymerase nucleotidyl transferase" evidence="10">
    <location>
        <begin position="19"/>
        <end position="93"/>
    </location>
</feature>
<evidence type="ECO:0000313" key="12">
    <source>
        <dbReference type="Proteomes" id="UP000278164"/>
    </source>
</evidence>